<comment type="subcellular location">
    <subcellularLocation>
        <location evidence="1">Membrane</location>
        <topology evidence="1">Single-pass membrane protein</topology>
    </subcellularLocation>
</comment>
<dbReference type="PANTHER" id="PTHR31234:SF8">
    <property type="entry name" value="EXPRESSED PROTEIN"/>
    <property type="match status" value="1"/>
</dbReference>
<evidence type="ECO:0000313" key="6">
    <source>
        <dbReference type="EMBL" id="KAH9305633.1"/>
    </source>
</evidence>
<keyword evidence="2" id="KW-0812">Transmembrane</keyword>
<name>A0AA38FLA6_TAXCH</name>
<evidence type="ECO:0000256" key="2">
    <source>
        <dbReference type="ARBA" id="ARBA00022692"/>
    </source>
</evidence>
<keyword evidence="4" id="KW-0472">Membrane</keyword>
<evidence type="ECO:0000256" key="3">
    <source>
        <dbReference type="ARBA" id="ARBA00022989"/>
    </source>
</evidence>
<dbReference type="InterPro" id="IPR004864">
    <property type="entry name" value="LEA_2"/>
</dbReference>
<dbReference type="SUPFAM" id="SSF117070">
    <property type="entry name" value="LEA14-like"/>
    <property type="match status" value="1"/>
</dbReference>
<proteinExistence type="predicted"/>
<dbReference type="AlphaFoldDB" id="A0AA38FLA6"/>
<evidence type="ECO:0000256" key="1">
    <source>
        <dbReference type="ARBA" id="ARBA00004167"/>
    </source>
</evidence>
<dbReference type="Proteomes" id="UP000824469">
    <property type="component" value="Unassembled WGS sequence"/>
</dbReference>
<dbReference type="InterPro" id="IPR044839">
    <property type="entry name" value="NDR1-like"/>
</dbReference>
<evidence type="ECO:0000313" key="7">
    <source>
        <dbReference type="Proteomes" id="UP000824469"/>
    </source>
</evidence>
<dbReference type="PANTHER" id="PTHR31234">
    <property type="entry name" value="LATE EMBRYOGENESIS ABUNDANT (LEA) HYDROXYPROLINE-RICH GLYCOPROTEIN FAMILY"/>
    <property type="match status" value="1"/>
</dbReference>
<dbReference type="EMBL" id="JAHRHJ020000008">
    <property type="protein sequence ID" value="KAH9305633.1"/>
    <property type="molecule type" value="Genomic_DNA"/>
</dbReference>
<feature type="non-terminal residue" evidence="6">
    <location>
        <position position="115"/>
    </location>
</feature>
<protein>
    <recommendedName>
        <fullName evidence="5">Late embryogenesis abundant protein LEA-2 subgroup domain-containing protein</fullName>
    </recommendedName>
</protein>
<evidence type="ECO:0000256" key="4">
    <source>
        <dbReference type="ARBA" id="ARBA00023136"/>
    </source>
</evidence>
<sequence length="115" mass="12749">MESLRIEPPTVTDTAAYLTMNITMIFSAMNPNRVGIKYRAAELMILYKGMPLGLATIPGFYQPSRTNTTLRAAIVVRRVNLVQNSAAELMRDVTVNQGLTMRITGDVKAAITFLR</sequence>
<reference evidence="6 7" key="1">
    <citation type="journal article" date="2021" name="Nat. Plants">
        <title>The Taxus genome provides insights into paclitaxel biosynthesis.</title>
        <authorList>
            <person name="Xiong X."/>
            <person name="Gou J."/>
            <person name="Liao Q."/>
            <person name="Li Y."/>
            <person name="Zhou Q."/>
            <person name="Bi G."/>
            <person name="Li C."/>
            <person name="Du R."/>
            <person name="Wang X."/>
            <person name="Sun T."/>
            <person name="Guo L."/>
            <person name="Liang H."/>
            <person name="Lu P."/>
            <person name="Wu Y."/>
            <person name="Zhang Z."/>
            <person name="Ro D.K."/>
            <person name="Shang Y."/>
            <person name="Huang S."/>
            <person name="Yan J."/>
        </authorList>
    </citation>
    <scope>NUCLEOTIDE SEQUENCE [LARGE SCALE GENOMIC DNA]</scope>
    <source>
        <strain evidence="6">Ta-2019</strain>
    </source>
</reference>
<feature type="domain" description="Late embryogenesis abundant protein LEA-2 subgroup" evidence="5">
    <location>
        <begin position="28"/>
        <end position="110"/>
    </location>
</feature>
<dbReference type="Gene3D" id="2.60.40.1820">
    <property type="match status" value="1"/>
</dbReference>
<organism evidence="6 7">
    <name type="scientific">Taxus chinensis</name>
    <name type="common">Chinese yew</name>
    <name type="synonym">Taxus wallichiana var. chinensis</name>
    <dbReference type="NCBI Taxonomy" id="29808"/>
    <lineage>
        <taxon>Eukaryota</taxon>
        <taxon>Viridiplantae</taxon>
        <taxon>Streptophyta</taxon>
        <taxon>Embryophyta</taxon>
        <taxon>Tracheophyta</taxon>
        <taxon>Spermatophyta</taxon>
        <taxon>Pinopsida</taxon>
        <taxon>Pinidae</taxon>
        <taxon>Conifers II</taxon>
        <taxon>Cupressales</taxon>
        <taxon>Taxaceae</taxon>
        <taxon>Taxus</taxon>
    </lineage>
</organism>
<gene>
    <name evidence="6" type="ORF">KI387_010037</name>
</gene>
<comment type="caution">
    <text evidence="6">The sequence shown here is derived from an EMBL/GenBank/DDBJ whole genome shotgun (WGS) entry which is preliminary data.</text>
</comment>
<dbReference type="Pfam" id="PF03168">
    <property type="entry name" value="LEA_2"/>
    <property type="match status" value="1"/>
</dbReference>
<evidence type="ECO:0000259" key="5">
    <source>
        <dbReference type="Pfam" id="PF03168"/>
    </source>
</evidence>
<dbReference type="OMA" id="NDRVELM"/>
<dbReference type="GO" id="GO:0005886">
    <property type="term" value="C:plasma membrane"/>
    <property type="evidence" value="ECO:0007669"/>
    <property type="project" value="TreeGrafter"/>
</dbReference>
<keyword evidence="3" id="KW-1133">Transmembrane helix</keyword>
<accession>A0AA38FLA6</accession>
<dbReference type="GO" id="GO:0098542">
    <property type="term" value="P:defense response to other organism"/>
    <property type="evidence" value="ECO:0007669"/>
    <property type="project" value="InterPro"/>
</dbReference>
<keyword evidence="7" id="KW-1185">Reference proteome</keyword>